<dbReference type="InterPro" id="IPR054495">
    <property type="entry name" value="DUF488-N3a"/>
</dbReference>
<proteinExistence type="predicted"/>
<reference evidence="2" key="1">
    <citation type="submission" date="2019-03" db="EMBL/GenBank/DDBJ databases">
        <authorList>
            <person name="Hao L."/>
        </authorList>
    </citation>
    <scope>NUCLEOTIDE SEQUENCE</scope>
</reference>
<dbReference type="AlphaFoldDB" id="A0A485LY68"/>
<sequence length="144" mass="16809">MPSVTATQSPIITAPLSASRHVRCDQKWLITRQGIESKELIWVPALAPSERLFKRYLGEWKGRDVEKYWPIYVEFFEEELKTKEKLDALRELWHLSSSGISVGLFCYCSSPLHCHRSLIGNFLKNHGATITEYRNLSMMMRHFH</sequence>
<evidence type="ECO:0000313" key="2">
    <source>
        <dbReference type="EMBL" id="VFU13533.1"/>
    </source>
</evidence>
<evidence type="ECO:0000259" key="1">
    <source>
        <dbReference type="Pfam" id="PF22751"/>
    </source>
</evidence>
<organism evidence="2">
    <name type="scientific">anaerobic digester metagenome</name>
    <dbReference type="NCBI Taxonomy" id="1263854"/>
    <lineage>
        <taxon>unclassified sequences</taxon>
        <taxon>metagenomes</taxon>
        <taxon>ecological metagenomes</taxon>
    </lineage>
</organism>
<gene>
    <name evidence="2" type="ORF">SCFA_20003</name>
</gene>
<dbReference type="Pfam" id="PF22751">
    <property type="entry name" value="DUF488-N3a"/>
    <property type="match status" value="1"/>
</dbReference>
<feature type="domain" description="DUF488" evidence="1">
    <location>
        <begin position="40"/>
        <end position="126"/>
    </location>
</feature>
<protein>
    <recommendedName>
        <fullName evidence="1">DUF488 domain-containing protein</fullName>
    </recommendedName>
</protein>
<dbReference type="EMBL" id="CAADRM010000081">
    <property type="protein sequence ID" value="VFU13533.1"/>
    <property type="molecule type" value="Genomic_DNA"/>
</dbReference>
<name>A0A485LY68_9ZZZZ</name>
<accession>A0A485LY68</accession>